<evidence type="ECO:0000313" key="2">
    <source>
        <dbReference type="Proteomes" id="UP000234752"/>
    </source>
</evidence>
<proteinExistence type="predicted"/>
<dbReference type="RefSeq" id="WP_102112571.1">
    <property type="nucleotide sequence ID" value="NZ_BMGN01000008.1"/>
</dbReference>
<dbReference type="OrthoDB" id="123194at2"/>
<dbReference type="Proteomes" id="UP000234752">
    <property type="component" value="Chromosome eg_1"/>
</dbReference>
<accession>A0A2K9NCS7</accession>
<evidence type="ECO:0000313" key="1">
    <source>
        <dbReference type="EMBL" id="AUN30904.1"/>
    </source>
</evidence>
<protein>
    <submittedName>
        <fullName evidence="1">Uncharacterized protein</fullName>
    </submittedName>
</protein>
<organism evidence="1 2">
    <name type="scientific">Niveispirillum cyanobacteriorum</name>
    <dbReference type="NCBI Taxonomy" id="1612173"/>
    <lineage>
        <taxon>Bacteria</taxon>
        <taxon>Pseudomonadati</taxon>
        <taxon>Pseudomonadota</taxon>
        <taxon>Alphaproteobacteria</taxon>
        <taxon>Rhodospirillales</taxon>
        <taxon>Azospirillaceae</taxon>
        <taxon>Niveispirillum</taxon>
    </lineage>
</organism>
<sequence>MPRYGDLVDMLFFLPGWASILVVVLTITWTVCMAGIALGKTGRNPLWAMAVFLFFPLLTVGLWIVALSRWPRLDQKP</sequence>
<dbReference type="EMBL" id="CP025611">
    <property type="protein sequence ID" value="AUN30904.1"/>
    <property type="molecule type" value="Genomic_DNA"/>
</dbReference>
<keyword evidence="2" id="KW-1185">Reference proteome</keyword>
<dbReference type="KEGG" id="ncb:C0V82_12135"/>
<dbReference type="AlphaFoldDB" id="A0A2K9NCS7"/>
<reference evidence="1 2" key="1">
    <citation type="submission" date="2017-12" db="EMBL/GenBank/DDBJ databases">
        <title>Genomes of bacteria within cyanobacterial aggregates.</title>
        <authorList>
            <person name="Cai H."/>
        </authorList>
    </citation>
    <scope>NUCLEOTIDE SEQUENCE [LARGE SCALE GENOMIC DNA]</scope>
    <source>
        <strain evidence="1 2">TH16</strain>
    </source>
</reference>
<gene>
    <name evidence="1" type="ORF">C0V82_12135</name>
</gene>
<name>A0A2K9NCS7_9PROT</name>